<evidence type="ECO:0000313" key="3">
    <source>
        <dbReference type="Proteomes" id="UP000010552"/>
    </source>
</evidence>
<feature type="region of interest" description="Disordered" evidence="1">
    <location>
        <begin position="1"/>
        <end position="20"/>
    </location>
</feature>
<dbReference type="STRING" id="9402.L5JT05"/>
<keyword evidence="3" id="KW-1185">Reference proteome</keyword>
<gene>
    <name evidence="2" type="ORF">PAL_GLEAN10000164</name>
</gene>
<name>L5JT05_PTEAL</name>
<evidence type="ECO:0000256" key="1">
    <source>
        <dbReference type="SAM" id="MobiDB-lite"/>
    </source>
</evidence>
<dbReference type="Gene3D" id="2.30.30.30">
    <property type="match status" value="1"/>
</dbReference>
<dbReference type="CDD" id="cd14402">
    <property type="entry name" value="UBA_HERC2"/>
    <property type="match status" value="1"/>
</dbReference>
<evidence type="ECO:0000313" key="2">
    <source>
        <dbReference type="EMBL" id="ELK01348.1"/>
    </source>
</evidence>
<proteinExistence type="predicted"/>
<dbReference type="InterPro" id="IPR009060">
    <property type="entry name" value="UBA-like_sf"/>
</dbReference>
<dbReference type="Proteomes" id="UP000010552">
    <property type="component" value="Unassembled WGS sequence"/>
</dbReference>
<dbReference type="InterPro" id="IPR014722">
    <property type="entry name" value="Rib_uL2_dom2"/>
</dbReference>
<reference evidence="3" key="1">
    <citation type="journal article" date="2013" name="Science">
        <title>Comparative analysis of bat genomes provides insight into the evolution of flight and immunity.</title>
        <authorList>
            <person name="Zhang G."/>
            <person name="Cowled C."/>
            <person name="Shi Z."/>
            <person name="Huang Z."/>
            <person name="Bishop-Lilly K.A."/>
            <person name="Fang X."/>
            <person name="Wynne J.W."/>
            <person name="Xiong Z."/>
            <person name="Baker M.L."/>
            <person name="Zhao W."/>
            <person name="Tachedjian M."/>
            <person name="Zhu Y."/>
            <person name="Zhou P."/>
            <person name="Jiang X."/>
            <person name="Ng J."/>
            <person name="Yang L."/>
            <person name="Wu L."/>
            <person name="Xiao J."/>
            <person name="Feng Y."/>
            <person name="Chen Y."/>
            <person name="Sun X."/>
            <person name="Zhang Y."/>
            <person name="Marsh G.A."/>
            <person name="Crameri G."/>
            <person name="Broder C.C."/>
            <person name="Frey K.G."/>
            <person name="Wang L.F."/>
            <person name="Wang J."/>
        </authorList>
    </citation>
    <scope>NUCLEOTIDE SEQUENCE [LARGE SCALE GENOMIC DNA]</scope>
</reference>
<dbReference type="SUPFAM" id="SSF46934">
    <property type="entry name" value="UBA-like"/>
    <property type="match status" value="1"/>
</dbReference>
<protein>
    <submittedName>
        <fullName evidence="2">Putative E3 ubiquitin-protein ligase HERC2</fullName>
    </submittedName>
</protein>
<dbReference type="Gene3D" id="1.10.8.10">
    <property type="entry name" value="DNA helicase RuvA subunit, C-terminal domain"/>
    <property type="match status" value="1"/>
</dbReference>
<dbReference type="EMBL" id="KB095795">
    <property type="protein sequence ID" value="ELK01348.1"/>
    <property type="molecule type" value="Genomic_DNA"/>
</dbReference>
<accession>L5JT05</accession>
<feature type="compositionally biased region" description="Basic residues" evidence="1">
    <location>
        <begin position="1"/>
        <end position="16"/>
    </location>
</feature>
<dbReference type="AlphaFoldDB" id="L5JT05"/>
<sequence>MPVRHVRPVRAKKHRQPPAPAAPVVVQLMEMGFPRRNIEFALKSLTGTAGNAAGSPGVEALVGWLLDHADVQVTDLSDADTGSEECSDEEGVDDVDDMAYAVSAGAVVTESQTYKRRADFLSNDDYAVYVRENVQVSGCRRLQRGERAEGRARERAVAWPQRRGSDMCFSSIPILDT</sequence>
<dbReference type="InParanoid" id="L5JT05"/>
<organism evidence="2 3">
    <name type="scientific">Pteropus alecto</name>
    <name type="common">Black flying fox</name>
    <dbReference type="NCBI Taxonomy" id="9402"/>
    <lineage>
        <taxon>Eukaryota</taxon>
        <taxon>Metazoa</taxon>
        <taxon>Chordata</taxon>
        <taxon>Craniata</taxon>
        <taxon>Vertebrata</taxon>
        <taxon>Euteleostomi</taxon>
        <taxon>Mammalia</taxon>
        <taxon>Eutheria</taxon>
        <taxon>Laurasiatheria</taxon>
        <taxon>Chiroptera</taxon>
        <taxon>Yinpterochiroptera</taxon>
        <taxon>Pteropodoidea</taxon>
        <taxon>Pteropodidae</taxon>
        <taxon>Pteropodinae</taxon>
        <taxon>Pteropus</taxon>
    </lineage>
</organism>